<protein>
    <recommendedName>
        <fullName evidence="1">ABC transporter domain-containing protein</fullName>
    </recommendedName>
</protein>
<evidence type="ECO:0000313" key="2">
    <source>
        <dbReference type="EMBL" id="PYD80304.1"/>
    </source>
</evidence>
<dbReference type="Proteomes" id="UP000247417">
    <property type="component" value="Unassembled WGS sequence"/>
</dbReference>
<gene>
    <name evidence="2" type="ORF">CFR80_13930</name>
</gene>
<comment type="caution">
    <text evidence="2">The sequence shown here is derived from an EMBL/GenBank/DDBJ whole genome shotgun (WGS) entry which is preliminary data.</text>
</comment>
<feature type="domain" description="ABC transporter" evidence="1">
    <location>
        <begin position="26"/>
        <end position="92"/>
    </location>
</feature>
<evidence type="ECO:0000259" key="1">
    <source>
        <dbReference type="Pfam" id="PF00005"/>
    </source>
</evidence>
<dbReference type="AlphaFoldDB" id="A0A318QQU4"/>
<dbReference type="EMBL" id="NKTX01000054">
    <property type="protein sequence ID" value="PYD80304.1"/>
    <property type="molecule type" value="Genomic_DNA"/>
</dbReference>
<dbReference type="GO" id="GO:0016887">
    <property type="term" value="F:ATP hydrolysis activity"/>
    <property type="evidence" value="ECO:0007669"/>
    <property type="project" value="InterPro"/>
</dbReference>
<reference evidence="2 3" key="1">
    <citation type="submission" date="2017-07" db="EMBL/GenBank/DDBJ databases">
        <title>A draft genome sequence of Komagataeibacter oboediens LMG 18849.</title>
        <authorList>
            <person name="Skraban J."/>
            <person name="Cleenwerck I."/>
            <person name="Vandamme P."/>
            <person name="Trcek J."/>
        </authorList>
    </citation>
    <scope>NUCLEOTIDE SEQUENCE [LARGE SCALE GENOMIC DNA]</scope>
    <source>
        <strain evidence="2 3">LMG 18849</strain>
    </source>
</reference>
<proteinExistence type="predicted"/>
<dbReference type="PANTHER" id="PTHR43119:SF1">
    <property type="entry name" value="ABC TRANSPORTER DOMAIN-CONTAINING PROTEIN"/>
    <property type="match status" value="1"/>
</dbReference>
<dbReference type="Gene3D" id="3.40.50.300">
    <property type="entry name" value="P-loop containing nucleotide triphosphate hydrolases"/>
    <property type="match status" value="1"/>
</dbReference>
<dbReference type="PANTHER" id="PTHR43119">
    <property type="entry name" value="ABC TRANSPORT PROTEIN ATP-BINDING COMPONENT-RELATED"/>
    <property type="match status" value="1"/>
</dbReference>
<dbReference type="CDD" id="cd00267">
    <property type="entry name" value="ABC_ATPase"/>
    <property type="match status" value="1"/>
</dbReference>
<accession>A0A318QQU4</accession>
<dbReference type="RefSeq" id="WP_083819146.1">
    <property type="nucleotide sequence ID" value="NZ_NKTX01000054.1"/>
</dbReference>
<dbReference type="Pfam" id="PF00005">
    <property type="entry name" value="ABC_tran"/>
    <property type="match status" value="1"/>
</dbReference>
<evidence type="ECO:0000313" key="3">
    <source>
        <dbReference type="Proteomes" id="UP000247417"/>
    </source>
</evidence>
<dbReference type="GO" id="GO:0005524">
    <property type="term" value="F:ATP binding"/>
    <property type="evidence" value="ECO:0007669"/>
    <property type="project" value="InterPro"/>
</dbReference>
<dbReference type="SUPFAM" id="SSF52540">
    <property type="entry name" value="P-loop containing nucleoside triphosphate hydrolases"/>
    <property type="match status" value="1"/>
</dbReference>
<sequence>MIAATYAAGTLALEVQGLCCAYGGPFTFSVLTGQCVAITGPSGSGKTVMLRMIADLDPHEGEVRINGQPCLDMPAERWRRLVQYVPAEPAWWSDIVLVRL</sequence>
<name>A0A318QQU4_9PROT</name>
<dbReference type="OrthoDB" id="9802264at2"/>
<dbReference type="InterPro" id="IPR027417">
    <property type="entry name" value="P-loop_NTPase"/>
</dbReference>
<organism evidence="2 3">
    <name type="scientific">Komagataeibacter oboediens</name>
    <dbReference type="NCBI Taxonomy" id="65958"/>
    <lineage>
        <taxon>Bacteria</taxon>
        <taxon>Pseudomonadati</taxon>
        <taxon>Pseudomonadota</taxon>
        <taxon>Alphaproteobacteria</taxon>
        <taxon>Acetobacterales</taxon>
        <taxon>Acetobacteraceae</taxon>
        <taxon>Komagataeibacter</taxon>
    </lineage>
</organism>
<dbReference type="InterPro" id="IPR003439">
    <property type="entry name" value="ABC_transporter-like_ATP-bd"/>
</dbReference>